<dbReference type="EMBL" id="ML993589">
    <property type="protein sequence ID" value="KAF2169079.1"/>
    <property type="molecule type" value="Genomic_DNA"/>
</dbReference>
<dbReference type="SUPFAM" id="SSF81383">
    <property type="entry name" value="F-box domain"/>
    <property type="match status" value="1"/>
</dbReference>
<sequence length="221" mass="25409">MASMKSEEQDAISACAKVFGTAELADQILLDLPLRDLLCGAQQVSRQWKDAVETSNLVQEHLFMKPICDKRVYAYMSAVILQWWTRDEHWHIPRMVLENPFLILLSHEKVCLQDEAFTRPGASWRKMLITQPPVGEAHCNEWKWVTTSDGKGVTLGDISDGLPSRTLARIDSWSAWMSYKGPQQLKEAKIAMRLNIRPVEEDIEDECDDLWWMPDEYLCGI</sequence>
<dbReference type="Proteomes" id="UP000799537">
    <property type="component" value="Unassembled WGS sequence"/>
</dbReference>
<proteinExistence type="predicted"/>
<gene>
    <name evidence="1" type="ORF">M409DRAFT_21090</name>
</gene>
<name>A0A6A6CTH7_ZASCE</name>
<dbReference type="RefSeq" id="XP_033669968.1">
    <property type="nucleotide sequence ID" value="XM_033805698.1"/>
</dbReference>
<dbReference type="AlphaFoldDB" id="A0A6A6CTH7"/>
<reference evidence="1" key="1">
    <citation type="journal article" date="2020" name="Stud. Mycol.">
        <title>101 Dothideomycetes genomes: a test case for predicting lifestyles and emergence of pathogens.</title>
        <authorList>
            <person name="Haridas S."/>
            <person name="Albert R."/>
            <person name="Binder M."/>
            <person name="Bloem J."/>
            <person name="Labutti K."/>
            <person name="Salamov A."/>
            <person name="Andreopoulos B."/>
            <person name="Baker S."/>
            <person name="Barry K."/>
            <person name="Bills G."/>
            <person name="Bluhm B."/>
            <person name="Cannon C."/>
            <person name="Castanera R."/>
            <person name="Culley D."/>
            <person name="Daum C."/>
            <person name="Ezra D."/>
            <person name="Gonzalez J."/>
            <person name="Henrissat B."/>
            <person name="Kuo A."/>
            <person name="Liang C."/>
            <person name="Lipzen A."/>
            <person name="Lutzoni F."/>
            <person name="Magnuson J."/>
            <person name="Mondo S."/>
            <person name="Nolan M."/>
            <person name="Ohm R."/>
            <person name="Pangilinan J."/>
            <person name="Park H.-J."/>
            <person name="Ramirez L."/>
            <person name="Alfaro M."/>
            <person name="Sun H."/>
            <person name="Tritt A."/>
            <person name="Yoshinaga Y."/>
            <person name="Zwiers L.-H."/>
            <person name="Turgeon B."/>
            <person name="Goodwin S."/>
            <person name="Spatafora J."/>
            <person name="Crous P."/>
            <person name="Grigoriev I."/>
        </authorList>
    </citation>
    <scope>NUCLEOTIDE SEQUENCE</scope>
    <source>
        <strain evidence="1">ATCC 36951</strain>
    </source>
</reference>
<evidence type="ECO:0000313" key="2">
    <source>
        <dbReference type="Proteomes" id="UP000799537"/>
    </source>
</evidence>
<evidence type="ECO:0000313" key="1">
    <source>
        <dbReference type="EMBL" id="KAF2169079.1"/>
    </source>
</evidence>
<evidence type="ECO:0008006" key="3">
    <source>
        <dbReference type="Google" id="ProtNLM"/>
    </source>
</evidence>
<keyword evidence="2" id="KW-1185">Reference proteome</keyword>
<dbReference type="InterPro" id="IPR036047">
    <property type="entry name" value="F-box-like_dom_sf"/>
</dbReference>
<dbReference type="GeneID" id="54558970"/>
<accession>A0A6A6CTH7</accession>
<protein>
    <recommendedName>
        <fullName evidence="3">F-box domain-containing protein</fullName>
    </recommendedName>
</protein>
<dbReference type="OrthoDB" id="3643498at2759"/>
<organism evidence="1 2">
    <name type="scientific">Zasmidium cellare ATCC 36951</name>
    <dbReference type="NCBI Taxonomy" id="1080233"/>
    <lineage>
        <taxon>Eukaryota</taxon>
        <taxon>Fungi</taxon>
        <taxon>Dikarya</taxon>
        <taxon>Ascomycota</taxon>
        <taxon>Pezizomycotina</taxon>
        <taxon>Dothideomycetes</taxon>
        <taxon>Dothideomycetidae</taxon>
        <taxon>Mycosphaerellales</taxon>
        <taxon>Mycosphaerellaceae</taxon>
        <taxon>Zasmidium</taxon>
    </lineage>
</organism>